<name>A0AA37QDB7_9BACT</name>
<evidence type="ECO:0000313" key="5">
    <source>
        <dbReference type="Proteomes" id="UP001161325"/>
    </source>
</evidence>
<dbReference type="AlphaFoldDB" id="A0AA37QDB7"/>
<dbReference type="Proteomes" id="UP001161325">
    <property type="component" value="Unassembled WGS sequence"/>
</dbReference>
<sequence length="386" mass="40932">MRPLRFLSLAVAVVASAAPRAAHAQPAVPDSVAAFVDRLAREALTANPAGGMTVGIVSDTGLVWTRSYGMADAARGRRATASTVYRIGSITKQFTALMLLQLAEAGTVRLSDPVNRYLPVIDSVRRLPPHAPPVTLVQLATMRGGLAQEPDSLERFLVGGVDEWERVLAAALRHTAYVDAPGARWEYSNIGYAALGAALAVAARRSYVAHVRDAILRPLGMTHTGFVLDSAGRAELAVGYSFEHGPMDSVTPRRELAGRGYKVPNGGLFSTVGDLARFLVFTMGKGPEAVLPRATLARQFGALAWATPDLTAGYGLGFHVMRRGSLVAIGHPGSVAGYLATAYFDPATHVGVIVLRNVDDPKFDILAFTMSVLEKATTGAPPARRP</sequence>
<evidence type="ECO:0000259" key="3">
    <source>
        <dbReference type="Pfam" id="PF00144"/>
    </source>
</evidence>
<evidence type="ECO:0000256" key="1">
    <source>
        <dbReference type="ARBA" id="ARBA00038473"/>
    </source>
</evidence>
<comment type="similarity">
    <text evidence="1">Belongs to the beta-lactamase family.</text>
</comment>
<dbReference type="PANTHER" id="PTHR22935:SF95">
    <property type="entry name" value="BETA-LACTAMASE-LIKE 1-RELATED"/>
    <property type="match status" value="1"/>
</dbReference>
<dbReference type="Gene3D" id="3.40.710.10">
    <property type="entry name" value="DD-peptidase/beta-lactamase superfamily"/>
    <property type="match status" value="1"/>
</dbReference>
<evidence type="ECO:0000313" key="4">
    <source>
        <dbReference type="EMBL" id="GLC27646.1"/>
    </source>
</evidence>
<dbReference type="PANTHER" id="PTHR22935">
    <property type="entry name" value="PENICILLIN-BINDING PROTEIN"/>
    <property type="match status" value="1"/>
</dbReference>
<gene>
    <name evidence="4" type="ORF">rosag_41590</name>
</gene>
<dbReference type="RefSeq" id="WP_284352082.1">
    <property type="nucleotide sequence ID" value="NZ_BRXS01000006.1"/>
</dbReference>
<dbReference type="InterPro" id="IPR012338">
    <property type="entry name" value="Beta-lactam/transpept-like"/>
</dbReference>
<feature type="signal peptide" evidence="2">
    <location>
        <begin position="1"/>
        <end position="24"/>
    </location>
</feature>
<dbReference type="InterPro" id="IPR051478">
    <property type="entry name" value="Beta-lactamase-like_AB/R"/>
</dbReference>
<feature type="domain" description="Beta-lactamase-related" evidence="3">
    <location>
        <begin position="36"/>
        <end position="362"/>
    </location>
</feature>
<accession>A0AA37QDB7</accession>
<dbReference type="Pfam" id="PF00144">
    <property type="entry name" value="Beta-lactamase"/>
    <property type="match status" value="1"/>
</dbReference>
<evidence type="ECO:0000256" key="2">
    <source>
        <dbReference type="SAM" id="SignalP"/>
    </source>
</evidence>
<dbReference type="EMBL" id="BRXS01000006">
    <property type="protein sequence ID" value="GLC27646.1"/>
    <property type="molecule type" value="Genomic_DNA"/>
</dbReference>
<comment type="caution">
    <text evidence="4">The sequence shown here is derived from an EMBL/GenBank/DDBJ whole genome shotgun (WGS) entry which is preliminary data.</text>
</comment>
<protein>
    <recommendedName>
        <fullName evidence="3">Beta-lactamase-related domain-containing protein</fullName>
    </recommendedName>
</protein>
<dbReference type="InterPro" id="IPR001466">
    <property type="entry name" value="Beta-lactam-related"/>
</dbReference>
<dbReference type="SUPFAM" id="SSF56601">
    <property type="entry name" value="beta-lactamase/transpeptidase-like"/>
    <property type="match status" value="1"/>
</dbReference>
<keyword evidence="5" id="KW-1185">Reference proteome</keyword>
<proteinExistence type="inferred from homology"/>
<reference evidence="4" key="1">
    <citation type="submission" date="2022-08" db="EMBL/GenBank/DDBJ databases">
        <title>Draft genome sequencing of Roseisolibacter agri AW1220.</title>
        <authorList>
            <person name="Tobiishi Y."/>
            <person name="Tonouchi A."/>
        </authorList>
    </citation>
    <scope>NUCLEOTIDE SEQUENCE</scope>
    <source>
        <strain evidence="4">AW1220</strain>
    </source>
</reference>
<keyword evidence="2" id="KW-0732">Signal</keyword>
<organism evidence="4 5">
    <name type="scientific">Roseisolibacter agri</name>
    <dbReference type="NCBI Taxonomy" id="2014610"/>
    <lineage>
        <taxon>Bacteria</taxon>
        <taxon>Pseudomonadati</taxon>
        <taxon>Gemmatimonadota</taxon>
        <taxon>Gemmatimonadia</taxon>
        <taxon>Gemmatimonadales</taxon>
        <taxon>Gemmatimonadaceae</taxon>
        <taxon>Roseisolibacter</taxon>
    </lineage>
</organism>
<feature type="chain" id="PRO_5041301714" description="Beta-lactamase-related domain-containing protein" evidence="2">
    <location>
        <begin position="25"/>
        <end position="386"/>
    </location>
</feature>